<dbReference type="PRINTS" id="PR00096">
    <property type="entry name" value="GATASE"/>
</dbReference>
<dbReference type="NCBIfam" id="TIGR00566">
    <property type="entry name" value="trpG_papA"/>
    <property type="match status" value="1"/>
</dbReference>
<keyword evidence="4" id="KW-1185">Reference proteome</keyword>
<dbReference type="InterPro" id="IPR017926">
    <property type="entry name" value="GATASE"/>
</dbReference>
<organism evidence="3 4">
    <name type="scientific">Pedobacter flavus</name>
    <dbReference type="NCBI Taxonomy" id="3113906"/>
    <lineage>
        <taxon>Bacteria</taxon>
        <taxon>Pseudomonadati</taxon>
        <taxon>Bacteroidota</taxon>
        <taxon>Sphingobacteriia</taxon>
        <taxon>Sphingobacteriales</taxon>
        <taxon>Sphingobacteriaceae</taxon>
        <taxon>Pedobacter</taxon>
    </lineage>
</organism>
<dbReference type="Pfam" id="PF00117">
    <property type="entry name" value="GATase"/>
    <property type="match status" value="1"/>
</dbReference>
<keyword evidence="1" id="KW-0315">Glutamine amidotransferase</keyword>
<name>A0ABU7GZW3_9SPHI</name>
<sequence length="191" mass="21478">MKSSKILIVDNYDSFTYNLVHLIHECGYDVDVKRNDKFELEDLKDYTKILLSPGPGIPSEAGKLIEVIKEYAGKTSIMGVCLGQQAMAEVFGGKLYNLPEPLHGVATDISVETNDPLFKGCPETLKAGRYHSWVVNKNNVPDCFKVIAIDKQNEVMAIRHKEYDLVGVQFHPESVLTEYGKLMIKNWIEGN</sequence>
<dbReference type="InterPro" id="IPR050472">
    <property type="entry name" value="Anth_synth/Amidotransfase"/>
</dbReference>
<dbReference type="InterPro" id="IPR029062">
    <property type="entry name" value="Class_I_gatase-like"/>
</dbReference>
<dbReference type="SUPFAM" id="SSF52317">
    <property type="entry name" value="Class I glutamine amidotransferase-like"/>
    <property type="match status" value="1"/>
</dbReference>
<accession>A0ABU7GZW3</accession>
<gene>
    <name evidence="3" type="ORF">VRU49_03975</name>
</gene>
<evidence type="ECO:0000259" key="2">
    <source>
        <dbReference type="Pfam" id="PF00117"/>
    </source>
</evidence>
<comment type="caution">
    <text evidence="3">The sequence shown here is derived from an EMBL/GenBank/DDBJ whole genome shotgun (WGS) entry which is preliminary data.</text>
</comment>
<dbReference type="InterPro" id="IPR006221">
    <property type="entry name" value="TrpG/PapA_dom"/>
</dbReference>
<dbReference type="EMBL" id="JAZDQU010000001">
    <property type="protein sequence ID" value="MEE1884574.1"/>
    <property type="molecule type" value="Genomic_DNA"/>
</dbReference>
<dbReference type="PANTHER" id="PTHR43418:SF4">
    <property type="entry name" value="MULTIFUNCTIONAL TRYPTOPHAN BIOSYNTHESIS PROTEIN"/>
    <property type="match status" value="1"/>
</dbReference>
<dbReference type="CDD" id="cd01743">
    <property type="entry name" value="GATase1_Anthranilate_Synthase"/>
    <property type="match status" value="1"/>
</dbReference>
<evidence type="ECO:0000256" key="1">
    <source>
        <dbReference type="ARBA" id="ARBA00022962"/>
    </source>
</evidence>
<reference evidence="3 4" key="1">
    <citation type="submission" date="2024-01" db="EMBL/GenBank/DDBJ databases">
        <title>Pedobacter sp. nov., isolated from oil-contaminated soil.</title>
        <authorList>
            <person name="Le N.T.T."/>
        </authorList>
    </citation>
    <scope>NUCLEOTIDE SEQUENCE [LARGE SCALE GENOMIC DNA]</scope>
    <source>
        <strain evidence="3 4">VNH31</strain>
    </source>
</reference>
<dbReference type="PROSITE" id="PS51273">
    <property type="entry name" value="GATASE_TYPE_1"/>
    <property type="match status" value="1"/>
</dbReference>
<dbReference type="Proteomes" id="UP001337681">
    <property type="component" value="Unassembled WGS sequence"/>
</dbReference>
<dbReference type="PRINTS" id="PR00097">
    <property type="entry name" value="ANTSNTHASEII"/>
</dbReference>
<dbReference type="Gene3D" id="3.40.50.880">
    <property type="match status" value="1"/>
</dbReference>
<proteinExistence type="predicted"/>
<evidence type="ECO:0000313" key="4">
    <source>
        <dbReference type="Proteomes" id="UP001337681"/>
    </source>
</evidence>
<dbReference type="RefSeq" id="WP_330145488.1">
    <property type="nucleotide sequence ID" value="NZ_JAZDQU010000001.1"/>
</dbReference>
<feature type="domain" description="Glutamine amidotransferase" evidence="2">
    <location>
        <begin position="7"/>
        <end position="187"/>
    </location>
</feature>
<protein>
    <submittedName>
        <fullName evidence="3">Aminodeoxychorismate/anthranilate synthase component II</fullName>
    </submittedName>
</protein>
<evidence type="ECO:0000313" key="3">
    <source>
        <dbReference type="EMBL" id="MEE1884574.1"/>
    </source>
</evidence>
<dbReference type="PANTHER" id="PTHR43418">
    <property type="entry name" value="MULTIFUNCTIONAL TRYPTOPHAN BIOSYNTHESIS PROTEIN-RELATED"/>
    <property type="match status" value="1"/>
</dbReference>